<proteinExistence type="predicted"/>
<organism evidence="1 2">
    <name type="scientific">Amycolatopsis taiwanensis</name>
    <dbReference type="NCBI Taxonomy" id="342230"/>
    <lineage>
        <taxon>Bacteria</taxon>
        <taxon>Bacillati</taxon>
        <taxon>Actinomycetota</taxon>
        <taxon>Actinomycetes</taxon>
        <taxon>Pseudonocardiales</taxon>
        <taxon>Pseudonocardiaceae</taxon>
        <taxon>Amycolatopsis</taxon>
    </lineage>
</organism>
<sequence>MGRCTLSTVTTTFELLYEAAGPVLDTVPVRPSCQDGYDPDAADAAVERLRFPFSGSPDPADLVAEIEAHNSFMARLRGTPLVDGPDLSEAAMHAFDLVLRGPIRLTVSGVYADSAVPLDVRCYADREVGVVWNFGKESTDVCGGHFPDVLDTLLGFLPCEHAGRSAVVHVPAGADGVIPEGFAAEVDRLRSFLALPRRGTAIFDMLAFDNIFAEFPVLGFLVIDNALGRHVLASWDAGMVLRPVDDRWLSWWFGKCVAAVAVHG</sequence>
<reference evidence="1" key="1">
    <citation type="submission" date="2023-03" db="EMBL/GenBank/DDBJ databases">
        <title>Amycolatopsis taiwanensis NBRC 103393.</title>
        <authorList>
            <person name="Ichikawa N."/>
            <person name="Sato H."/>
            <person name="Tonouchi N."/>
        </authorList>
    </citation>
    <scope>NUCLEOTIDE SEQUENCE</scope>
    <source>
        <strain evidence="1">NBRC 103393</strain>
    </source>
</reference>
<keyword evidence="2" id="KW-1185">Reference proteome</keyword>
<dbReference type="EMBL" id="BSTI01000012">
    <property type="protein sequence ID" value="GLY68603.1"/>
    <property type="molecule type" value="Genomic_DNA"/>
</dbReference>
<protein>
    <submittedName>
        <fullName evidence="1">Uncharacterized protein</fullName>
    </submittedName>
</protein>
<name>A0A9W6VEL1_9PSEU</name>
<gene>
    <name evidence="1" type="ORF">Atai01_52220</name>
</gene>
<accession>A0A9W6VEL1</accession>
<dbReference type="Proteomes" id="UP001165136">
    <property type="component" value="Unassembled WGS sequence"/>
</dbReference>
<evidence type="ECO:0000313" key="2">
    <source>
        <dbReference type="Proteomes" id="UP001165136"/>
    </source>
</evidence>
<evidence type="ECO:0000313" key="1">
    <source>
        <dbReference type="EMBL" id="GLY68603.1"/>
    </source>
</evidence>
<dbReference type="AlphaFoldDB" id="A0A9W6VEL1"/>
<comment type="caution">
    <text evidence="1">The sequence shown here is derived from an EMBL/GenBank/DDBJ whole genome shotgun (WGS) entry which is preliminary data.</text>
</comment>